<dbReference type="PROSITE" id="PS01075">
    <property type="entry name" value="ACETATE_KINASE_1"/>
    <property type="match status" value="1"/>
</dbReference>
<reference evidence="11 12" key="1">
    <citation type="submission" date="2018-06" db="EMBL/GenBank/DDBJ databases">
        <authorList>
            <consortium name="Pathogen Informatics"/>
            <person name="Doyle S."/>
        </authorList>
    </citation>
    <scope>NUCLEOTIDE SEQUENCE [LARGE SCALE GENOMIC DNA]</scope>
    <source>
        <strain evidence="11 12">NCTC12722</strain>
    </source>
</reference>
<feature type="binding site" evidence="9">
    <location>
        <position position="379"/>
    </location>
    <ligand>
        <name>Mg(2+)</name>
        <dbReference type="ChEBI" id="CHEBI:18420"/>
    </ligand>
</feature>
<evidence type="ECO:0000256" key="6">
    <source>
        <dbReference type="ARBA" id="ARBA00022777"/>
    </source>
</evidence>
<feature type="binding site" evidence="9">
    <location>
        <position position="93"/>
    </location>
    <ligand>
        <name>substrate</name>
    </ligand>
</feature>
<comment type="function">
    <text evidence="9">Catalyzes the formation of acetyl phosphate from acetate and ATP. Can also catalyze the reverse reaction.</text>
</comment>
<dbReference type="NCBIfam" id="TIGR00016">
    <property type="entry name" value="ackA"/>
    <property type="match status" value="1"/>
</dbReference>
<keyword evidence="6 9" id="KW-0418">Kinase</keyword>
<evidence type="ECO:0000313" key="12">
    <source>
        <dbReference type="Proteomes" id="UP000254343"/>
    </source>
</evidence>
<feature type="binding site" evidence="9">
    <location>
        <position position="16"/>
    </location>
    <ligand>
        <name>ATP</name>
        <dbReference type="ChEBI" id="CHEBI:30616"/>
    </ligand>
</feature>
<evidence type="ECO:0000256" key="3">
    <source>
        <dbReference type="ARBA" id="ARBA00022679"/>
    </source>
</evidence>
<dbReference type="UniPathway" id="UPA00340">
    <property type="reaction ID" value="UER00458"/>
</dbReference>
<dbReference type="AlphaFoldDB" id="A0A380WC08"/>
<dbReference type="GO" id="GO:0005524">
    <property type="term" value="F:ATP binding"/>
    <property type="evidence" value="ECO:0007669"/>
    <property type="project" value="UniProtKB-KW"/>
</dbReference>
<comment type="pathway">
    <text evidence="9">Metabolic intermediate biosynthesis; acetyl-CoA biosynthesis; acetyl-CoA from acetate: step 1/2.</text>
</comment>
<dbReference type="PRINTS" id="PR00471">
    <property type="entry name" value="ACETATEKNASE"/>
</dbReference>
<keyword evidence="5 9" id="KW-0547">Nucleotide-binding</keyword>
<feature type="binding site" evidence="9">
    <location>
        <position position="9"/>
    </location>
    <ligand>
        <name>Mg(2+)</name>
        <dbReference type="ChEBI" id="CHEBI:18420"/>
    </ligand>
</feature>
<comment type="subunit">
    <text evidence="9">Homodimer.</text>
</comment>
<evidence type="ECO:0000313" key="11">
    <source>
        <dbReference type="EMBL" id="SUU86491.1"/>
    </source>
</evidence>
<dbReference type="EMBL" id="UIGB01000001">
    <property type="protein sequence ID" value="SUU86491.1"/>
    <property type="molecule type" value="Genomic_DNA"/>
</dbReference>
<comment type="similarity">
    <text evidence="1 9 10">Belongs to the acetokinase family.</text>
</comment>
<dbReference type="InterPro" id="IPR004372">
    <property type="entry name" value="Ac/propionate_kinase"/>
</dbReference>
<comment type="subcellular location">
    <subcellularLocation>
        <location evidence="9">Cytoplasm</location>
    </subcellularLocation>
</comment>
<name>A0A380WC08_AFIFE</name>
<dbReference type="HAMAP" id="MF_00020">
    <property type="entry name" value="Acetate_kinase"/>
    <property type="match status" value="1"/>
</dbReference>
<gene>
    <name evidence="9 11" type="primary">ackA</name>
    <name evidence="11" type="ORF">NCTC12722_03719</name>
</gene>
<evidence type="ECO:0000256" key="7">
    <source>
        <dbReference type="ARBA" id="ARBA00022840"/>
    </source>
</evidence>
<evidence type="ECO:0000256" key="9">
    <source>
        <dbReference type="HAMAP-Rule" id="MF_00020"/>
    </source>
</evidence>
<evidence type="ECO:0000256" key="8">
    <source>
        <dbReference type="ARBA" id="ARBA00022842"/>
    </source>
</evidence>
<accession>A0A380WC08</accession>
<sequence length="401" mass="43245">MGKAILTINAGSSSLKFSIYRIDDCSALSLNFEGIVSSIDKIPVLQIKDATGKQVDGQTWDRECPEFSEILSSVLGRSETLLGPDALFAVGHRVVHGGPNHTGPELITPELLDTLTRLTPLAPLHEPHNLHPIHLLAALRPNLPQVACFDTAFHHSLPAVATRFGLPRTYEADGLRRYGFHGLSYEYIAETLGAVSAGLTNSRVIVAHLGSGASLCALKASRSIETTMGFTALDGLLMSTRCGSIDPGAILFLAETERMTTAQLSELLYTKSGLLGVSGLSGDLRVLLESKDPHAHDAIELFVYRIVKEIGALTAVLGGLDGLVFTAGIGEHAFQIRQMVCDQLKWLGLEIDTQDNQRHATTISTPDSRVKVLVIPTNEELVIAQHTFRAVAEKCSELAKE</sequence>
<keyword evidence="7 9" id="KW-0067">ATP-binding</keyword>
<dbReference type="GO" id="GO:0000287">
    <property type="term" value="F:magnesium ion binding"/>
    <property type="evidence" value="ECO:0007669"/>
    <property type="project" value="UniProtKB-UniRule"/>
</dbReference>
<feature type="site" description="Transition state stabilizer" evidence="9">
    <location>
        <position position="181"/>
    </location>
</feature>
<dbReference type="Gene3D" id="3.30.420.40">
    <property type="match status" value="2"/>
</dbReference>
<feature type="binding site" evidence="9">
    <location>
        <begin position="283"/>
        <end position="285"/>
    </location>
    <ligand>
        <name>ATP</name>
        <dbReference type="ChEBI" id="CHEBI:30616"/>
    </ligand>
</feature>
<comment type="cofactor">
    <cofactor evidence="9">
        <name>Mg(2+)</name>
        <dbReference type="ChEBI" id="CHEBI:18420"/>
    </cofactor>
    <cofactor evidence="9">
        <name>Mn(2+)</name>
        <dbReference type="ChEBI" id="CHEBI:29035"/>
    </cofactor>
    <text evidence="9">Mg(2+). Can also accept Mn(2+).</text>
</comment>
<feature type="active site" description="Proton donor/acceptor" evidence="9">
    <location>
        <position position="150"/>
    </location>
</feature>
<dbReference type="Pfam" id="PF00871">
    <property type="entry name" value="Acetate_kinase"/>
    <property type="match status" value="1"/>
</dbReference>
<feature type="binding site" evidence="9">
    <location>
        <begin position="328"/>
        <end position="332"/>
    </location>
    <ligand>
        <name>ATP</name>
        <dbReference type="ChEBI" id="CHEBI:30616"/>
    </ligand>
</feature>
<dbReference type="InterPro" id="IPR023865">
    <property type="entry name" value="Aliphatic_acid_kinase_CS"/>
</dbReference>
<proteinExistence type="inferred from homology"/>
<keyword evidence="4 9" id="KW-0479">Metal-binding</keyword>
<dbReference type="PANTHER" id="PTHR21060">
    <property type="entry name" value="ACETATE KINASE"/>
    <property type="match status" value="1"/>
</dbReference>
<dbReference type="OrthoDB" id="9802453at2"/>
<evidence type="ECO:0000256" key="2">
    <source>
        <dbReference type="ARBA" id="ARBA00022490"/>
    </source>
</evidence>
<evidence type="ECO:0000256" key="1">
    <source>
        <dbReference type="ARBA" id="ARBA00008748"/>
    </source>
</evidence>
<organism evidence="11 12">
    <name type="scientific">Afipia felis</name>
    <name type="common">Cat scratch disease bacillus</name>
    <dbReference type="NCBI Taxonomy" id="1035"/>
    <lineage>
        <taxon>Bacteria</taxon>
        <taxon>Pseudomonadati</taxon>
        <taxon>Pseudomonadota</taxon>
        <taxon>Alphaproteobacteria</taxon>
        <taxon>Hyphomicrobiales</taxon>
        <taxon>Nitrobacteraceae</taxon>
        <taxon>Afipia</taxon>
    </lineage>
</organism>
<protein>
    <recommendedName>
        <fullName evidence="9">Acetate kinase</fullName>
        <ecNumber evidence="9">2.7.2.1</ecNumber>
    </recommendedName>
    <alternativeName>
        <fullName evidence="9">Acetokinase</fullName>
    </alternativeName>
</protein>
<keyword evidence="8 9" id="KW-0460">Magnesium</keyword>
<dbReference type="InterPro" id="IPR043129">
    <property type="entry name" value="ATPase_NBD"/>
</dbReference>
<dbReference type="PIRSF" id="PIRSF000722">
    <property type="entry name" value="Acetate_prop_kin"/>
    <property type="match status" value="1"/>
</dbReference>
<dbReference type="PANTHER" id="PTHR21060:SF21">
    <property type="entry name" value="ACETATE KINASE"/>
    <property type="match status" value="1"/>
</dbReference>
<dbReference type="SUPFAM" id="SSF53067">
    <property type="entry name" value="Actin-like ATPase domain"/>
    <property type="match status" value="2"/>
</dbReference>
<comment type="catalytic activity">
    <reaction evidence="9">
        <text>acetate + ATP = acetyl phosphate + ADP</text>
        <dbReference type="Rhea" id="RHEA:11352"/>
        <dbReference type="ChEBI" id="CHEBI:22191"/>
        <dbReference type="ChEBI" id="CHEBI:30089"/>
        <dbReference type="ChEBI" id="CHEBI:30616"/>
        <dbReference type="ChEBI" id="CHEBI:456216"/>
        <dbReference type="EC" id="2.7.2.1"/>
    </reaction>
</comment>
<dbReference type="GO" id="GO:0008776">
    <property type="term" value="F:acetate kinase activity"/>
    <property type="evidence" value="ECO:0007669"/>
    <property type="project" value="UniProtKB-UniRule"/>
</dbReference>
<feature type="site" description="Transition state stabilizer" evidence="9">
    <location>
        <position position="241"/>
    </location>
</feature>
<dbReference type="GO" id="GO:0005829">
    <property type="term" value="C:cytosol"/>
    <property type="evidence" value="ECO:0007669"/>
    <property type="project" value="TreeGrafter"/>
</dbReference>
<keyword evidence="3 9" id="KW-0808">Transferase</keyword>
<dbReference type="InterPro" id="IPR000890">
    <property type="entry name" value="Aliphatic_acid_kin_short-chain"/>
</dbReference>
<dbReference type="GO" id="GO:0006083">
    <property type="term" value="P:acetate metabolic process"/>
    <property type="evidence" value="ECO:0007669"/>
    <property type="project" value="TreeGrafter"/>
</dbReference>
<evidence type="ECO:0000256" key="4">
    <source>
        <dbReference type="ARBA" id="ARBA00022723"/>
    </source>
</evidence>
<dbReference type="GO" id="GO:0006085">
    <property type="term" value="P:acetyl-CoA biosynthetic process"/>
    <property type="evidence" value="ECO:0007669"/>
    <property type="project" value="UniProtKB-UniRule"/>
</dbReference>
<keyword evidence="2 9" id="KW-0963">Cytoplasm</keyword>
<dbReference type="Proteomes" id="UP000254343">
    <property type="component" value="Unassembled WGS sequence"/>
</dbReference>
<dbReference type="RefSeq" id="WP_002717314.1">
    <property type="nucleotide sequence ID" value="NZ_UIGB01000001.1"/>
</dbReference>
<evidence type="ECO:0000256" key="10">
    <source>
        <dbReference type="RuleBase" id="RU003835"/>
    </source>
</evidence>
<dbReference type="EC" id="2.7.2.1" evidence="9"/>
<feature type="binding site" evidence="9">
    <location>
        <begin position="208"/>
        <end position="212"/>
    </location>
    <ligand>
        <name>ATP</name>
        <dbReference type="ChEBI" id="CHEBI:30616"/>
    </ligand>
</feature>
<evidence type="ECO:0000256" key="5">
    <source>
        <dbReference type="ARBA" id="ARBA00022741"/>
    </source>
</evidence>